<name>A0A1I0J8S9_9BACT</name>
<dbReference type="GO" id="GO:0009432">
    <property type="term" value="P:SOS response"/>
    <property type="evidence" value="ECO:0007669"/>
    <property type="project" value="TreeGrafter"/>
</dbReference>
<reference evidence="1 2" key="1">
    <citation type="submission" date="2016-10" db="EMBL/GenBank/DDBJ databases">
        <authorList>
            <person name="de Groot N.N."/>
        </authorList>
    </citation>
    <scope>NUCLEOTIDE SEQUENCE [LARGE SCALE GENOMIC DNA]</scope>
    <source>
        <strain evidence="1 2">DSM 25947</strain>
    </source>
</reference>
<dbReference type="Gene3D" id="3.30.470.20">
    <property type="entry name" value="ATP-grasp fold, B domain"/>
    <property type="match status" value="1"/>
</dbReference>
<dbReference type="EMBL" id="FOHT01000038">
    <property type="protein sequence ID" value="SEU05609.1"/>
    <property type="molecule type" value="Genomic_DNA"/>
</dbReference>
<dbReference type="SUPFAM" id="SSF56059">
    <property type="entry name" value="Glutathione synthetase ATP-binding domain-like"/>
    <property type="match status" value="1"/>
</dbReference>
<protein>
    <recommendedName>
        <fullName evidence="3">ATP-grasp domain-containing protein</fullName>
    </recommendedName>
</protein>
<gene>
    <name evidence="1" type="ORF">SAMN05444285_13829</name>
</gene>
<proteinExistence type="predicted"/>
<evidence type="ECO:0008006" key="3">
    <source>
        <dbReference type="Google" id="ProtNLM"/>
    </source>
</evidence>
<accession>A0A1I0J8S9</accession>
<evidence type="ECO:0000313" key="1">
    <source>
        <dbReference type="EMBL" id="SEU05609.1"/>
    </source>
</evidence>
<dbReference type="Proteomes" id="UP000181981">
    <property type="component" value="Unassembled WGS sequence"/>
</dbReference>
<dbReference type="GO" id="GO:0018169">
    <property type="term" value="F:ribosomal S6-glutamic acid ligase activity"/>
    <property type="evidence" value="ECO:0007669"/>
    <property type="project" value="TreeGrafter"/>
</dbReference>
<dbReference type="RefSeq" id="WP_217642983.1">
    <property type="nucleotide sequence ID" value="NZ_FOHT01000038.1"/>
</dbReference>
<dbReference type="PANTHER" id="PTHR21621">
    <property type="entry name" value="RIBOSOMAL PROTEIN S6 MODIFICATION PROTEIN"/>
    <property type="match status" value="1"/>
</dbReference>
<dbReference type="PANTHER" id="PTHR21621:SF0">
    <property type="entry name" value="BETA-CITRYLGLUTAMATE SYNTHASE B-RELATED"/>
    <property type="match status" value="1"/>
</dbReference>
<evidence type="ECO:0000313" key="2">
    <source>
        <dbReference type="Proteomes" id="UP000181981"/>
    </source>
</evidence>
<organism evidence="1 2">
    <name type="scientific">Draconibacterium orientale</name>
    <dbReference type="NCBI Taxonomy" id="1168034"/>
    <lineage>
        <taxon>Bacteria</taxon>
        <taxon>Pseudomonadati</taxon>
        <taxon>Bacteroidota</taxon>
        <taxon>Bacteroidia</taxon>
        <taxon>Marinilabiliales</taxon>
        <taxon>Prolixibacteraceae</taxon>
        <taxon>Draconibacterium</taxon>
    </lineage>
</organism>
<dbReference type="AlphaFoldDB" id="A0A1I0J8S9"/>
<sequence>MRIAIHQNKEIFNHSTSWETEWINYCDEKNIDYEIIDCFSINIIEKLRDFDLLLWHIQNYVLQDMLFARSILQSAKQMGLKVFPDYNTSWHFDDKVAQMFLLQSIKAPIPNHWFFATKESCKKWINSEADFPVIAKLKCGAGSNNVKLLRTKSEALMYATKMFNGGLSSSPSILFKASSNYKSAPDWSTIKKRIKRIPDFIQTYSRAKRMPKEKDYCSFQEFIPNAGYDLKIYVIGDKISFLARHTRKGDFRASGGGNLSYDKSLVPKNVLESAFETSDKLKLQCIGFDYVVDKSTKKGKIIEMSFGFAHQALIGANGYWDRDLQWHNEPVNAPHEIIKNLLKK</sequence>
<dbReference type="GO" id="GO:0005737">
    <property type="term" value="C:cytoplasm"/>
    <property type="evidence" value="ECO:0007669"/>
    <property type="project" value="TreeGrafter"/>
</dbReference>